<reference evidence="1 2" key="1">
    <citation type="submission" date="2016-03" db="EMBL/GenBank/DDBJ databases">
        <title>Acinetobacter genomospecies 28 strain ANC 4149.</title>
        <authorList>
            <person name="Radolfova-Krizova L."/>
            <person name="Nemec A."/>
        </authorList>
    </citation>
    <scope>NUCLEOTIDE SEQUENCE [LARGE SCALE GENOMIC DNA]</scope>
    <source>
        <strain evidence="1 2">ANC 4149</strain>
    </source>
</reference>
<comment type="caution">
    <text evidence="1">The sequence shown here is derived from an EMBL/GenBank/DDBJ whole genome shotgun (WGS) entry which is preliminary data.</text>
</comment>
<keyword evidence="2" id="KW-1185">Reference proteome</keyword>
<dbReference type="STRING" id="1806892.AZH43_04485"/>
<accession>A0A151XX86</accession>
<sequence length="59" mass="6651">MLEWRKNSRLVSDWLTVAGAVLFKLPMPIAVNKGSIKKSSVRDNPYRGLLKWSSALYSA</sequence>
<name>A0A151XX86_9GAMM</name>
<gene>
    <name evidence="1" type="ORF">AZH43_04485</name>
</gene>
<evidence type="ECO:0000313" key="1">
    <source>
        <dbReference type="EMBL" id="KYQ70420.1"/>
    </source>
</evidence>
<organism evidence="1 2">
    <name type="scientific">Acinetobacter pragensis</name>
    <dbReference type="NCBI Taxonomy" id="1806892"/>
    <lineage>
        <taxon>Bacteria</taxon>
        <taxon>Pseudomonadati</taxon>
        <taxon>Pseudomonadota</taxon>
        <taxon>Gammaproteobacteria</taxon>
        <taxon>Moraxellales</taxon>
        <taxon>Moraxellaceae</taxon>
        <taxon>Acinetobacter</taxon>
    </lineage>
</organism>
<proteinExistence type="predicted"/>
<dbReference type="EMBL" id="LUAW01000071">
    <property type="protein sequence ID" value="KYQ70420.1"/>
    <property type="molecule type" value="Genomic_DNA"/>
</dbReference>
<protein>
    <submittedName>
        <fullName evidence="1">Uncharacterized protein</fullName>
    </submittedName>
</protein>
<evidence type="ECO:0000313" key="2">
    <source>
        <dbReference type="Proteomes" id="UP000076276"/>
    </source>
</evidence>
<dbReference type="Proteomes" id="UP000076276">
    <property type="component" value="Unassembled WGS sequence"/>
</dbReference>
<dbReference type="AlphaFoldDB" id="A0A151XX86"/>